<evidence type="ECO:0000313" key="3">
    <source>
        <dbReference type="Proteomes" id="UP000427769"/>
    </source>
</evidence>
<dbReference type="Proteomes" id="UP000427769">
    <property type="component" value="Chromosome"/>
</dbReference>
<feature type="chain" id="PRO_5024337769" evidence="1">
    <location>
        <begin position="26"/>
        <end position="106"/>
    </location>
</feature>
<reference evidence="2 3" key="1">
    <citation type="submission" date="2019-11" db="EMBL/GenBank/DDBJ databases">
        <title>Comparative genomics of hydrocarbon-degrading Desulfosarcina strains.</title>
        <authorList>
            <person name="Watanabe M."/>
            <person name="Kojima H."/>
            <person name="Fukui M."/>
        </authorList>
    </citation>
    <scope>NUCLEOTIDE SEQUENCE [LARGE SCALE GENOMIC DNA]</scope>
    <source>
        <strain evidence="2 3">PP31</strain>
    </source>
</reference>
<evidence type="ECO:0000313" key="2">
    <source>
        <dbReference type="EMBL" id="BBO74742.1"/>
    </source>
</evidence>
<protein>
    <submittedName>
        <fullName evidence="2">Uncharacterized protein</fullName>
    </submittedName>
</protein>
<proteinExistence type="predicted"/>
<dbReference type="KEGG" id="dwd:DSCW_21590"/>
<dbReference type="RefSeq" id="WP_155303732.1">
    <property type="nucleotide sequence ID" value="NZ_AP021875.1"/>
</dbReference>
<name>A0A5K7YYH0_9BACT</name>
<keyword evidence="3" id="KW-1185">Reference proteome</keyword>
<feature type="signal peptide" evidence="1">
    <location>
        <begin position="1"/>
        <end position="25"/>
    </location>
</feature>
<evidence type="ECO:0000256" key="1">
    <source>
        <dbReference type="SAM" id="SignalP"/>
    </source>
</evidence>
<accession>A0A5K7YYH0</accession>
<gene>
    <name evidence="2" type="ORF">DSCW_21590</name>
</gene>
<organism evidence="2 3">
    <name type="scientific">Desulfosarcina widdelii</name>
    <dbReference type="NCBI Taxonomy" id="947919"/>
    <lineage>
        <taxon>Bacteria</taxon>
        <taxon>Pseudomonadati</taxon>
        <taxon>Thermodesulfobacteriota</taxon>
        <taxon>Desulfobacteria</taxon>
        <taxon>Desulfobacterales</taxon>
        <taxon>Desulfosarcinaceae</taxon>
        <taxon>Desulfosarcina</taxon>
    </lineage>
</organism>
<keyword evidence="1" id="KW-0732">Signal</keyword>
<dbReference type="EMBL" id="AP021875">
    <property type="protein sequence ID" value="BBO74742.1"/>
    <property type="molecule type" value="Genomic_DNA"/>
</dbReference>
<dbReference type="AlphaFoldDB" id="A0A5K7YYH0"/>
<sequence length="106" mass="11836">MNKLLIRTMVVFLAVLLSVSSTVFADVKVLVIPKGTKAVFWTTVVEGALKAGTDLDIKVYQPSRIEPAITILEVLKSTVANRYSPHWLTHNTTTIPLTPYRHQIFT</sequence>